<proteinExistence type="predicted"/>
<dbReference type="PROSITE" id="PS50943">
    <property type="entry name" value="HTH_CROC1"/>
    <property type="match status" value="1"/>
</dbReference>
<sequence length="154" mass="17700">MAVGDRIKEIRNKLGMSQVDFADKISVSKQTLYKYENNIITNIPSDKIEAVSKIGNVSPAYLMGWDEPLEYRPISKQEQDHLNKYRLIDDKGKHTVDTVLEMEYNRCNATSDSNITKIEPGKDKTHLIPVAAHERTDIEVTEEMKKHDDAFFDE</sequence>
<gene>
    <name evidence="2" type="ORF">RZO55_20015</name>
</gene>
<dbReference type="Gene3D" id="1.10.260.40">
    <property type="entry name" value="lambda repressor-like DNA-binding domains"/>
    <property type="match status" value="1"/>
</dbReference>
<dbReference type="Proteomes" id="UP001276854">
    <property type="component" value="Unassembled WGS sequence"/>
</dbReference>
<keyword evidence="3" id="KW-1185">Reference proteome</keyword>
<dbReference type="EMBL" id="JAWONS010000286">
    <property type="protein sequence ID" value="MDW2799860.1"/>
    <property type="molecule type" value="Genomic_DNA"/>
</dbReference>
<comment type="caution">
    <text evidence="2">The sequence shown here is derived from an EMBL/GenBank/DDBJ whole genome shotgun (WGS) entry which is preliminary data.</text>
</comment>
<accession>A0ABU4GS90</accession>
<name>A0ABU4GS90_9CLOT</name>
<dbReference type="SUPFAM" id="SSF47413">
    <property type="entry name" value="lambda repressor-like DNA-binding domains"/>
    <property type="match status" value="1"/>
</dbReference>
<dbReference type="Pfam" id="PF01381">
    <property type="entry name" value="HTH_3"/>
    <property type="match status" value="1"/>
</dbReference>
<dbReference type="RefSeq" id="WP_318066048.1">
    <property type="nucleotide sequence ID" value="NZ_JAWONS010000286.1"/>
</dbReference>
<dbReference type="SMART" id="SM00530">
    <property type="entry name" value="HTH_XRE"/>
    <property type="match status" value="1"/>
</dbReference>
<dbReference type="CDD" id="cd00093">
    <property type="entry name" value="HTH_XRE"/>
    <property type="match status" value="1"/>
</dbReference>
<dbReference type="InterPro" id="IPR001387">
    <property type="entry name" value="Cro/C1-type_HTH"/>
</dbReference>
<organism evidence="2 3">
    <name type="scientific">Clostridium boliviensis</name>
    <dbReference type="NCBI Taxonomy" id="318465"/>
    <lineage>
        <taxon>Bacteria</taxon>
        <taxon>Bacillati</taxon>
        <taxon>Bacillota</taxon>
        <taxon>Clostridia</taxon>
        <taxon>Eubacteriales</taxon>
        <taxon>Clostridiaceae</taxon>
        <taxon>Clostridium</taxon>
    </lineage>
</organism>
<evidence type="ECO:0000259" key="1">
    <source>
        <dbReference type="PROSITE" id="PS50943"/>
    </source>
</evidence>
<evidence type="ECO:0000313" key="3">
    <source>
        <dbReference type="Proteomes" id="UP001276854"/>
    </source>
</evidence>
<protein>
    <submittedName>
        <fullName evidence="2">Helix-turn-helix transcriptional regulator</fullName>
    </submittedName>
</protein>
<reference evidence="2 3" key="1">
    <citation type="submission" date="2023-10" db="EMBL/GenBank/DDBJ databases">
        <title>A novel Glycoside Hydrolase 43-Like Enzyme from Clostrdium boliviensis is an Endo-xylanase, and a Candidate for Xylooligosaccharides Production from Different Xylan Substrates.</title>
        <authorList>
            <person name="Alvarez M.T."/>
            <person name="Rocabado-Villegas L.R."/>
            <person name="Salas-Veizaga D.M."/>
            <person name="Linares-Pasten J.A."/>
            <person name="Gudmundsdottir E.E."/>
            <person name="Hreggvidsson G.O."/>
            <person name="Adlercreutz P."/>
            <person name="Nordberg Karlsson E."/>
        </authorList>
    </citation>
    <scope>NUCLEOTIDE SEQUENCE [LARGE SCALE GENOMIC DNA]</scope>
    <source>
        <strain evidence="2 3">E-1</strain>
    </source>
</reference>
<evidence type="ECO:0000313" key="2">
    <source>
        <dbReference type="EMBL" id="MDW2799860.1"/>
    </source>
</evidence>
<dbReference type="InterPro" id="IPR010982">
    <property type="entry name" value="Lambda_DNA-bd_dom_sf"/>
</dbReference>
<feature type="domain" description="HTH cro/C1-type" evidence="1">
    <location>
        <begin position="7"/>
        <end position="62"/>
    </location>
</feature>